<evidence type="ECO:0000256" key="1">
    <source>
        <dbReference type="SAM" id="MobiDB-lite"/>
    </source>
</evidence>
<dbReference type="InterPro" id="IPR032716">
    <property type="entry name" value="ACC_epsilon"/>
</dbReference>
<dbReference type="Pfam" id="PF13822">
    <property type="entry name" value="ACC_epsilon"/>
    <property type="match status" value="1"/>
</dbReference>
<gene>
    <name evidence="2" type="ORF">GCM10010528_29440</name>
</gene>
<dbReference type="Proteomes" id="UP001501035">
    <property type="component" value="Unassembled WGS sequence"/>
</dbReference>
<dbReference type="RefSeq" id="WP_290706074.1">
    <property type="nucleotide sequence ID" value="NZ_BAAAVS010000059.1"/>
</dbReference>
<comment type="caution">
    <text evidence="2">The sequence shown here is derived from an EMBL/GenBank/DDBJ whole genome shotgun (WGS) entry which is preliminary data.</text>
</comment>
<name>A0ABP6LM18_9ACTN</name>
<evidence type="ECO:0000313" key="2">
    <source>
        <dbReference type="EMBL" id="GAA3048346.1"/>
    </source>
</evidence>
<feature type="region of interest" description="Disordered" evidence="1">
    <location>
        <begin position="40"/>
        <end position="61"/>
    </location>
</feature>
<sequence>MSDAAKTTPTTPPFVTVIKGNPTPAQLAALTAVVAAKAAAAGGEPSDGARNEWGRPTDQLRPNWASATSFYKQLW</sequence>
<evidence type="ECO:0000313" key="3">
    <source>
        <dbReference type="Proteomes" id="UP001501035"/>
    </source>
</evidence>
<organism evidence="2 3">
    <name type="scientific">Gordonia defluvii</name>
    <dbReference type="NCBI Taxonomy" id="283718"/>
    <lineage>
        <taxon>Bacteria</taxon>
        <taxon>Bacillati</taxon>
        <taxon>Actinomycetota</taxon>
        <taxon>Actinomycetes</taxon>
        <taxon>Mycobacteriales</taxon>
        <taxon>Gordoniaceae</taxon>
        <taxon>Gordonia</taxon>
    </lineage>
</organism>
<protein>
    <recommendedName>
        <fullName evidence="4">Acyl-CoA carboxylase subunit epsilon</fullName>
    </recommendedName>
</protein>
<reference evidence="3" key="1">
    <citation type="journal article" date="2019" name="Int. J. Syst. Evol. Microbiol.">
        <title>The Global Catalogue of Microorganisms (GCM) 10K type strain sequencing project: providing services to taxonomists for standard genome sequencing and annotation.</title>
        <authorList>
            <consortium name="The Broad Institute Genomics Platform"/>
            <consortium name="The Broad Institute Genome Sequencing Center for Infectious Disease"/>
            <person name="Wu L."/>
            <person name="Ma J."/>
        </authorList>
    </citation>
    <scope>NUCLEOTIDE SEQUENCE [LARGE SCALE GENOMIC DNA]</scope>
    <source>
        <strain evidence="3">JCM 14234</strain>
    </source>
</reference>
<accession>A0ABP6LM18</accession>
<dbReference type="EMBL" id="BAAAVS010000059">
    <property type="protein sequence ID" value="GAA3048346.1"/>
    <property type="molecule type" value="Genomic_DNA"/>
</dbReference>
<evidence type="ECO:0008006" key="4">
    <source>
        <dbReference type="Google" id="ProtNLM"/>
    </source>
</evidence>
<keyword evidence="3" id="KW-1185">Reference proteome</keyword>
<proteinExistence type="predicted"/>